<dbReference type="OrthoDB" id="9814103at2"/>
<accession>A0A4R6TVR3</accession>
<gene>
    <name evidence="1" type="ORF">CLV82_0856</name>
</gene>
<dbReference type="AlphaFoldDB" id="A0A4R6TVR3"/>
<keyword evidence="2" id="KW-1185">Reference proteome</keyword>
<evidence type="ECO:0000313" key="2">
    <source>
        <dbReference type="Proteomes" id="UP000295468"/>
    </source>
</evidence>
<sequence>MTLSKQISEHFAQAYFGGNWTDVHLKEQLADLSVQEATAKIGDLNSIASLTYHIHFFVKATLQVLEGGELDAHDKYSFDLPPISKQDEWETFIQKIWAEAEAFSNAIAGLEDDQIYQVFVDRKYGSYYRNLSGIIEHTYYHLGQIVLIKKLLRSV</sequence>
<name>A0A4R6TVR3_9FLAO</name>
<dbReference type="Proteomes" id="UP000295468">
    <property type="component" value="Unassembled WGS sequence"/>
</dbReference>
<reference evidence="1 2" key="1">
    <citation type="submission" date="2019-03" db="EMBL/GenBank/DDBJ databases">
        <title>Genomic Encyclopedia of Archaeal and Bacterial Type Strains, Phase II (KMG-II): from individual species to whole genera.</title>
        <authorList>
            <person name="Goeker M."/>
        </authorList>
    </citation>
    <scope>NUCLEOTIDE SEQUENCE [LARGE SCALE GENOMIC DNA]</scope>
    <source>
        <strain evidence="1 2">DSM 18435</strain>
    </source>
</reference>
<dbReference type="Gene3D" id="1.20.120.450">
    <property type="entry name" value="dinb family like domain"/>
    <property type="match status" value="1"/>
</dbReference>
<evidence type="ECO:0000313" key="1">
    <source>
        <dbReference type="EMBL" id="TDQ33018.1"/>
    </source>
</evidence>
<dbReference type="EMBL" id="SNYI01000001">
    <property type="protein sequence ID" value="TDQ33018.1"/>
    <property type="molecule type" value="Genomic_DNA"/>
</dbReference>
<comment type="caution">
    <text evidence="1">The sequence shown here is derived from an EMBL/GenBank/DDBJ whole genome shotgun (WGS) entry which is preliminary data.</text>
</comment>
<dbReference type="SUPFAM" id="SSF109854">
    <property type="entry name" value="DinB/YfiT-like putative metalloenzymes"/>
    <property type="match status" value="1"/>
</dbReference>
<dbReference type="InterPro" id="IPR034660">
    <property type="entry name" value="DinB/YfiT-like"/>
</dbReference>
<dbReference type="RefSeq" id="WP_133643034.1">
    <property type="nucleotide sequence ID" value="NZ_SNYI01000001.1"/>
</dbReference>
<proteinExistence type="predicted"/>
<organism evidence="1 2">
    <name type="scientific">Zeaxanthinibacter enoshimensis</name>
    <dbReference type="NCBI Taxonomy" id="392009"/>
    <lineage>
        <taxon>Bacteria</taxon>
        <taxon>Pseudomonadati</taxon>
        <taxon>Bacteroidota</taxon>
        <taxon>Flavobacteriia</taxon>
        <taxon>Flavobacteriales</taxon>
        <taxon>Flavobacteriaceae</taxon>
        <taxon>Zeaxanthinibacter</taxon>
    </lineage>
</organism>
<protein>
    <submittedName>
        <fullName evidence="1">Uncharacterized protein DUF1572</fullName>
    </submittedName>
</protein>